<evidence type="ECO:0000256" key="3">
    <source>
        <dbReference type="SAM" id="MobiDB-lite"/>
    </source>
</evidence>
<feature type="repeat" description="RCC1" evidence="2">
    <location>
        <begin position="324"/>
        <end position="375"/>
    </location>
</feature>
<comment type="caution">
    <text evidence="4">The sequence shown here is derived from an EMBL/GenBank/DDBJ whole genome shotgun (WGS) entry which is preliminary data.</text>
</comment>
<dbReference type="RefSeq" id="XP_064663942.1">
    <property type="nucleotide sequence ID" value="XM_064797708.1"/>
</dbReference>
<evidence type="ECO:0000256" key="1">
    <source>
        <dbReference type="ARBA" id="ARBA00022737"/>
    </source>
</evidence>
<organism evidence="4 5">
    <name type="scientific">Saxophila tyrrhenica</name>
    <dbReference type="NCBI Taxonomy" id="1690608"/>
    <lineage>
        <taxon>Eukaryota</taxon>
        <taxon>Fungi</taxon>
        <taxon>Dikarya</taxon>
        <taxon>Ascomycota</taxon>
        <taxon>Pezizomycotina</taxon>
        <taxon>Dothideomycetes</taxon>
        <taxon>Dothideomycetidae</taxon>
        <taxon>Mycosphaerellales</taxon>
        <taxon>Extremaceae</taxon>
        <taxon>Saxophila</taxon>
    </lineage>
</organism>
<dbReference type="InterPro" id="IPR009091">
    <property type="entry name" value="RCC1/BLIP-II"/>
</dbReference>
<evidence type="ECO:0000313" key="5">
    <source>
        <dbReference type="Proteomes" id="UP001337655"/>
    </source>
</evidence>
<evidence type="ECO:0008006" key="6">
    <source>
        <dbReference type="Google" id="ProtNLM"/>
    </source>
</evidence>
<keyword evidence="5" id="KW-1185">Reference proteome</keyword>
<reference evidence="4 5" key="1">
    <citation type="submission" date="2023-08" db="EMBL/GenBank/DDBJ databases">
        <title>Black Yeasts Isolated from many extreme environments.</title>
        <authorList>
            <person name="Coleine C."/>
            <person name="Stajich J.E."/>
            <person name="Selbmann L."/>
        </authorList>
    </citation>
    <scope>NUCLEOTIDE SEQUENCE [LARGE SCALE GENOMIC DNA]</scope>
    <source>
        <strain evidence="4 5">CCFEE 5935</strain>
    </source>
</reference>
<dbReference type="PROSITE" id="PS50012">
    <property type="entry name" value="RCC1_3"/>
    <property type="match status" value="2"/>
</dbReference>
<dbReference type="GeneID" id="89921792"/>
<accession>A0AAV9PN07</accession>
<evidence type="ECO:0000256" key="2">
    <source>
        <dbReference type="PROSITE-ProRule" id="PRU00235"/>
    </source>
</evidence>
<dbReference type="Proteomes" id="UP001337655">
    <property type="component" value="Unassembled WGS sequence"/>
</dbReference>
<dbReference type="EMBL" id="JAVRRT010000001">
    <property type="protein sequence ID" value="KAK5175304.1"/>
    <property type="molecule type" value="Genomic_DNA"/>
</dbReference>
<dbReference type="PANTHER" id="PTHR22870">
    <property type="entry name" value="REGULATOR OF CHROMOSOME CONDENSATION"/>
    <property type="match status" value="1"/>
</dbReference>
<feature type="region of interest" description="Disordered" evidence="3">
    <location>
        <begin position="1"/>
        <end position="20"/>
    </location>
</feature>
<feature type="repeat" description="RCC1" evidence="2">
    <location>
        <begin position="214"/>
        <end position="266"/>
    </location>
</feature>
<dbReference type="SUPFAM" id="SSF50985">
    <property type="entry name" value="RCC1/BLIP-II"/>
    <property type="match status" value="1"/>
</dbReference>
<dbReference type="AlphaFoldDB" id="A0AAV9PN07"/>
<proteinExistence type="predicted"/>
<gene>
    <name evidence="4" type="ORF">LTR77_000442</name>
</gene>
<dbReference type="InterPro" id="IPR000408">
    <property type="entry name" value="Reg_chr_condens"/>
</dbReference>
<keyword evidence="1" id="KW-0677">Repeat</keyword>
<name>A0AAV9PN07_9PEZI</name>
<dbReference type="Pfam" id="PF00415">
    <property type="entry name" value="RCC1"/>
    <property type="match status" value="1"/>
</dbReference>
<dbReference type="PANTHER" id="PTHR22870:SF408">
    <property type="entry name" value="OS09G0560450 PROTEIN"/>
    <property type="match status" value="1"/>
</dbReference>
<sequence length="377" mass="39696">MDGTTSPDQQPTSNPSAGPSANIVLKAAGFNPLSQLLPNTTSDLHTFHPILPESHSTRLLFTGWSCTAFLADNTLHIQGPEPLTQSLDLDVATTLHSAFGDHDRFLGCLSTTNGALYLLDPTVNRFERQGDDDSPRLGFVALAGNGALAATIKQLPSSNLMHLLYFPTLPDFLAWFTDPPSVQLDSSTQHFPLPGRPSQLVAGAGTFTLLMESGEVYTWGDPRYRSLGRDIATSPAEQPGPVEALGGLKVVKVAAGGWVSGAVSEDRAGYVWGTGTLGEERTMAPLKEAGGEVGLVEIESAGEVADVVDLAVGEGFMAAVVEGGTVFVVGGNRCGQLGLGEGAPEFVEEWTEISDMHDVQSVVCGPKASLIYQNPPP</sequence>
<dbReference type="InterPro" id="IPR051210">
    <property type="entry name" value="Ub_ligase/GEF_domain"/>
</dbReference>
<evidence type="ECO:0000313" key="4">
    <source>
        <dbReference type="EMBL" id="KAK5175304.1"/>
    </source>
</evidence>
<feature type="compositionally biased region" description="Polar residues" evidence="3">
    <location>
        <begin position="1"/>
        <end position="19"/>
    </location>
</feature>
<protein>
    <recommendedName>
        <fullName evidence="6">RCC1/BLIP-II protein</fullName>
    </recommendedName>
</protein>
<dbReference type="Gene3D" id="2.130.10.30">
    <property type="entry name" value="Regulator of chromosome condensation 1/beta-lactamase-inhibitor protein II"/>
    <property type="match status" value="1"/>
</dbReference>